<dbReference type="Gene3D" id="3.30.230.70">
    <property type="entry name" value="GHMP Kinase, N-terminal domain"/>
    <property type="match status" value="1"/>
</dbReference>
<dbReference type="InterPro" id="IPR020568">
    <property type="entry name" value="Ribosomal_Su5_D2-typ_SF"/>
</dbReference>
<dbReference type="InterPro" id="IPR015847">
    <property type="entry name" value="ExoRNase_PH_dom2"/>
</dbReference>
<dbReference type="GO" id="GO:0000176">
    <property type="term" value="C:nuclear exosome (RNase complex)"/>
    <property type="evidence" value="ECO:0007669"/>
    <property type="project" value="TreeGrafter"/>
</dbReference>
<dbReference type="GO" id="GO:0000177">
    <property type="term" value="C:cytoplasmic exosome (RNase complex)"/>
    <property type="evidence" value="ECO:0007669"/>
    <property type="project" value="TreeGrafter"/>
</dbReference>
<evidence type="ECO:0000256" key="3">
    <source>
        <dbReference type="ARBA" id="ARBA00006678"/>
    </source>
</evidence>
<protein>
    <recommendedName>
        <fullName evidence="4">Exosome complex component RRP45</fullName>
    </recommendedName>
    <alternativeName>
        <fullName evidence="10">Ribosomal RNA-processing protein 45</fullName>
    </alternativeName>
</protein>
<dbReference type="EMBL" id="JAUTXT010000011">
    <property type="protein sequence ID" value="KAK3676225.1"/>
    <property type="molecule type" value="Genomic_DNA"/>
</dbReference>
<dbReference type="GO" id="GO:0071038">
    <property type="term" value="P:TRAMP-dependent tRNA surveillance pathway"/>
    <property type="evidence" value="ECO:0007669"/>
    <property type="project" value="TreeGrafter"/>
</dbReference>
<accession>A0AAE1C306</accession>
<evidence type="ECO:0000256" key="10">
    <source>
        <dbReference type="ARBA" id="ARBA00077933"/>
    </source>
</evidence>
<dbReference type="GO" id="GO:0034475">
    <property type="term" value="P:U4 snRNA 3'-end processing"/>
    <property type="evidence" value="ECO:0007669"/>
    <property type="project" value="TreeGrafter"/>
</dbReference>
<comment type="similarity">
    <text evidence="3">Belongs to the RNase PH family.</text>
</comment>
<evidence type="ECO:0000256" key="7">
    <source>
        <dbReference type="ARBA" id="ARBA00022835"/>
    </source>
</evidence>
<dbReference type="GO" id="GO:0071028">
    <property type="term" value="P:nuclear mRNA surveillance"/>
    <property type="evidence" value="ECO:0007669"/>
    <property type="project" value="TreeGrafter"/>
</dbReference>
<dbReference type="Proteomes" id="UP001274830">
    <property type="component" value="Unassembled WGS sequence"/>
</dbReference>
<dbReference type="InterPro" id="IPR027408">
    <property type="entry name" value="PNPase/RNase_PH_dom_sf"/>
</dbReference>
<keyword evidence="5" id="KW-0963">Cytoplasm</keyword>
<dbReference type="GO" id="GO:0035925">
    <property type="term" value="F:mRNA 3'-UTR AU-rich region binding"/>
    <property type="evidence" value="ECO:0007669"/>
    <property type="project" value="TreeGrafter"/>
</dbReference>
<dbReference type="InterPro" id="IPR033100">
    <property type="entry name" value="Rrp45"/>
</dbReference>
<dbReference type="RefSeq" id="XP_064692558.1">
    <property type="nucleotide sequence ID" value="XM_064839799.1"/>
</dbReference>
<evidence type="ECO:0000313" key="13">
    <source>
        <dbReference type="EMBL" id="KAK3676225.1"/>
    </source>
</evidence>
<evidence type="ECO:0000256" key="8">
    <source>
        <dbReference type="ARBA" id="ARBA00022884"/>
    </source>
</evidence>
<dbReference type="GO" id="GO:0000467">
    <property type="term" value="P:exonucleolytic trimming to generate mature 3'-end of 5.8S rRNA from tricistronic rRNA transcript (SSU-rRNA, 5.8S rRNA, LSU-rRNA)"/>
    <property type="evidence" value="ECO:0007669"/>
    <property type="project" value="TreeGrafter"/>
</dbReference>
<dbReference type="SUPFAM" id="SSF55666">
    <property type="entry name" value="Ribonuclease PH domain 2-like"/>
    <property type="match status" value="1"/>
</dbReference>
<keyword evidence="8" id="KW-0694">RNA-binding</keyword>
<evidence type="ECO:0000259" key="12">
    <source>
        <dbReference type="Pfam" id="PF03725"/>
    </source>
</evidence>
<evidence type="ECO:0000256" key="1">
    <source>
        <dbReference type="ARBA" id="ARBA00004496"/>
    </source>
</evidence>
<dbReference type="GO" id="GO:0016075">
    <property type="term" value="P:rRNA catabolic process"/>
    <property type="evidence" value="ECO:0007669"/>
    <property type="project" value="TreeGrafter"/>
</dbReference>
<feature type="domain" description="Exoribonuclease phosphorolytic" evidence="11">
    <location>
        <begin position="33"/>
        <end position="167"/>
    </location>
</feature>
<keyword evidence="7" id="KW-0271">Exosome</keyword>
<dbReference type="Pfam" id="PF03725">
    <property type="entry name" value="RNase_PH_C"/>
    <property type="match status" value="1"/>
</dbReference>
<dbReference type="Pfam" id="PF01138">
    <property type="entry name" value="RNase_PH"/>
    <property type="match status" value="1"/>
</dbReference>
<dbReference type="FunFam" id="3.30.230.70:FF:000005">
    <property type="entry name" value="Exosome complex component RRP45"/>
    <property type="match status" value="1"/>
</dbReference>
<dbReference type="PANTHER" id="PTHR11097:SF14">
    <property type="entry name" value="EXOSOME COMPLEX COMPONENT RRP45"/>
    <property type="match status" value="1"/>
</dbReference>
<gene>
    <name evidence="13" type="primary">RRP45</name>
    <name evidence="13" type="ORF">LTR78_003975</name>
</gene>
<dbReference type="GeneID" id="89964345"/>
<dbReference type="InterPro" id="IPR036345">
    <property type="entry name" value="ExoRNase_PH_dom2_sf"/>
</dbReference>
<name>A0AAE1C306_9PEZI</name>
<dbReference type="SUPFAM" id="SSF54211">
    <property type="entry name" value="Ribosomal protein S5 domain 2-like"/>
    <property type="match status" value="1"/>
</dbReference>
<dbReference type="GO" id="GO:0071035">
    <property type="term" value="P:nuclear polyadenylation-dependent rRNA catabolic process"/>
    <property type="evidence" value="ECO:0007669"/>
    <property type="project" value="TreeGrafter"/>
</dbReference>
<comment type="caution">
    <text evidence="13">The sequence shown here is derived from an EMBL/GenBank/DDBJ whole genome shotgun (WGS) entry which is preliminary data.</text>
</comment>
<dbReference type="CDD" id="cd11368">
    <property type="entry name" value="RNase_PH_RRP45"/>
    <property type="match status" value="1"/>
</dbReference>
<evidence type="ECO:0000256" key="9">
    <source>
        <dbReference type="ARBA" id="ARBA00023242"/>
    </source>
</evidence>
<dbReference type="GO" id="GO:0005730">
    <property type="term" value="C:nucleolus"/>
    <property type="evidence" value="ECO:0007669"/>
    <property type="project" value="UniProtKB-SubCell"/>
</dbReference>
<comment type="subcellular location">
    <subcellularLocation>
        <location evidence="1">Cytoplasm</location>
    </subcellularLocation>
    <subcellularLocation>
        <location evidence="2">Nucleus</location>
        <location evidence="2">Nucleolus</location>
    </subcellularLocation>
</comment>
<evidence type="ECO:0000256" key="2">
    <source>
        <dbReference type="ARBA" id="ARBA00004604"/>
    </source>
</evidence>
<keyword evidence="14" id="KW-1185">Reference proteome</keyword>
<evidence type="ECO:0000259" key="11">
    <source>
        <dbReference type="Pfam" id="PF01138"/>
    </source>
</evidence>
<organism evidence="13 14">
    <name type="scientific">Recurvomyces mirabilis</name>
    <dbReference type="NCBI Taxonomy" id="574656"/>
    <lineage>
        <taxon>Eukaryota</taxon>
        <taxon>Fungi</taxon>
        <taxon>Dikarya</taxon>
        <taxon>Ascomycota</taxon>
        <taxon>Pezizomycotina</taxon>
        <taxon>Dothideomycetes</taxon>
        <taxon>Dothideomycetidae</taxon>
        <taxon>Mycosphaerellales</taxon>
        <taxon>Teratosphaeriaceae</taxon>
        <taxon>Recurvomyces</taxon>
    </lineage>
</organism>
<dbReference type="AlphaFoldDB" id="A0AAE1C306"/>
<dbReference type="GO" id="GO:0034476">
    <property type="term" value="P:U5 snRNA 3'-end processing"/>
    <property type="evidence" value="ECO:0007669"/>
    <property type="project" value="TreeGrafter"/>
</dbReference>
<reference evidence="13" key="1">
    <citation type="submission" date="2023-07" db="EMBL/GenBank/DDBJ databases">
        <title>Black Yeasts Isolated from many extreme environments.</title>
        <authorList>
            <person name="Coleine C."/>
            <person name="Stajich J.E."/>
            <person name="Selbmann L."/>
        </authorList>
    </citation>
    <scope>NUCLEOTIDE SEQUENCE</scope>
    <source>
        <strain evidence="13">CCFEE 5485</strain>
    </source>
</reference>
<evidence type="ECO:0000256" key="4">
    <source>
        <dbReference type="ARBA" id="ARBA00019572"/>
    </source>
</evidence>
<keyword evidence="6" id="KW-0698">rRNA processing</keyword>
<evidence type="ECO:0000256" key="6">
    <source>
        <dbReference type="ARBA" id="ARBA00022552"/>
    </source>
</evidence>
<dbReference type="InterPro" id="IPR050590">
    <property type="entry name" value="Exosome_comp_Rrp42_subfam"/>
</dbReference>
<dbReference type="GO" id="GO:0034473">
    <property type="term" value="P:U1 snRNA 3'-end processing"/>
    <property type="evidence" value="ECO:0007669"/>
    <property type="project" value="TreeGrafter"/>
</dbReference>
<dbReference type="InterPro" id="IPR001247">
    <property type="entry name" value="ExoRNase_PH_dom1"/>
</dbReference>
<dbReference type="PANTHER" id="PTHR11097">
    <property type="entry name" value="EXOSOME COMPLEX EXONUCLEASE RIBOSOMAL RNA PROCESSING PROTEIN"/>
    <property type="match status" value="1"/>
</dbReference>
<proteinExistence type="inferred from homology"/>
<feature type="domain" description="Exoribonuclease phosphorolytic" evidence="12">
    <location>
        <begin position="215"/>
        <end position="266"/>
    </location>
</feature>
<keyword evidence="9" id="KW-0539">Nucleus</keyword>
<sequence>MPSEVTPSTNNHDFILTALRQNLRLDSRPLDTYRPIDLTFSSDPDTYGQTDVRIGKTRVLCNISCEVGAPYPDRKFDGVFTISCELGPMGSPAWEVGRQDQTEIILSRILEKTVRRSGALDTESLCIVAGQKCFHLRADIHILDHDGNVLDAACFALMAALLHFRRPDVSIEGEEVTVYSVREREPVKLTMTHHPFCITTSFYPSRQGSDDDLISVLDTTLQEEQCRTGSLTISLNRHGEVCNIAKYGGVGIEGLSVLTCVNASLEKAKMFDRLLKERLAEDEKARQAKIGAMGLELSAENERVMERPVG</sequence>
<evidence type="ECO:0000313" key="14">
    <source>
        <dbReference type="Proteomes" id="UP001274830"/>
    </source>
</evidence>
<evidence type="ECO:0000256" key="5">
    <source>
        <dbReference type="ARBA" id="ARBA00022490"/>
    </source>
</evidence>